<name>A0A1J8NMU1_9COXI</name>
<evidence type="ECO:0000313" key="2">
    <source>
        <dbReference type="Proteomes" id="UP000183924"/>
    </source>
</evidence>
<reference evidence="1 2" key="1">
    <citation type="submission" date="2016-03" db="EMBL/GenBank/DDBJ databases">
        <title>Comparative genomics of Rickettsiella.</title>
        <authorList>
            <person name="Chandler C."/>
            <person name="Wang Y."/>
        </authorList>
    </citation>
    <scope>NUCLEOTIDE SEQUENCE [LARGE SCALE GENOMIC DNA]</scope>
    <source>
        <strain evidence="1 2">RCFS May 2013</strain>
    </source>
</reference>
<dbReference type="OrthoDB" id="9946376at2"/>
<dbReference type="RefSeq" id="WP_071661818.1">
    <property type="nucleotide sequence ID" value="NZ_LUKY01000023.1"/>
</dbReference>
<gene>
    <name evidence="1" type="ORF">A1D18_00220</name>
</gene>
<proteinExistence type="predicted"/>
<keyword evidence="2" id="KW-1185">Reference proteome</keyword>
<accession>A0A1J8NMU1</accession>
<dbReference type="EMBL" id="LUKY01000023">
    <property type="protein sequence ID" value="OIZ96424.1"/>
    <property type="molecule type" value="Genomic_DNA"/>
</dbReference>
<dbReference type="STRING" id="1225476.A1D18_00220"/>
<protein>
    <submittedName>
        <fullName evidence="1">Uncharacterized protein</fullName>
    </submittedName>
</protein>
<organism evidence="1 2">
    <name type="scientific">Candidatus Rickettsiella isopodorum</name>
    <dbReference type="NCBI Taxonomy" id="1225476"/>
    <lineage>
        <taxon>Bacteria</taxon>
        <taxon>Pseudomonadati</taxon>
        <taxon>Pseudomonadota</taxon>
        <taxon>Gammaproteobacteria</taxon>
        <taxon>Legionellales</taxon>
        <taxon>Coxiellaceae</taxon>
        <taxon>Rickettsiella</taxon>
    </lineage>
</organism>
<evidence type="ECO:0000313" key="1">
    <source>
        <dbReference type="EMBL" id="OIZ96424.1"/>
    </source>
</evidence>
<dbReference type="AlphaFoldDB" id="A0A1J8NMU1"/>
<sequence>MSNSDIKLNFFTKYFHIFDNQSLFICDIKSKEDRKFHFQIRFIQKNFQKINLSQLESDLKNSIVKLSVNSSLHFNHENKIKFLNALKKFGIDIKLVEIIQNNSRFKIDNQSNLIKDYNKNLITLFCIGSSKNINFGYEIPENLSENSAPLCCAQIFTGRQLSKKIYLFPISARSLDNAFSVLKNNSAIDLINLEIPYIEYLPSKSALNSNYDKEIQTRINLQTIISEILTHLDKPKCFRKNGSEKASLFRSLAKDIASDKPINTISNQLNQHDTWKLLAQHRDPWGLFSFFKGKTHSLIAWQALRDEISHFSSSFNNQFSYLA</sequence>
<comment type="caution">
    <text evidence="1">The sequence shown here is derived from an EMBL/GenBank/DDBJ whole genome shotgun (WGS) entry which is preliminary data.</text>
</comment>
<dbReference type="Proteomes" id="UP000183924">
    <property type="component" value="Unassembled WGS sequence"/>
</dbReference>